<feature type="compositionally biased region" description="Polar residues" evidence="1">
    <location>
        <begin position="85"/>
        <end position="94"/>
    </location>
</feature>
<protein>
    <submittedName>
        <fullName evidence="2">Uncharacterized protein</fullName>
    </submittedName>
</protein>
<feature type="region of interest" description="Disordered" evidence="1">
    <location>
        <begin position="36"/>
        <end position="94"/>
    </location>
</feature>
<proteinExistence type="predicted"/>
<gene>
    <name evidence="2" type="ORF">PSFLO_02743</name>
</gene>
<sequence length="344" mass="37590">MTTEPSFADARLSAVEARLDEVQGVVAQLQHYIRSDPAPATASEPSPSSSSSSSTLSLAPRPQPRPQQGQGQGQELSHDDCPSTAARQDTPSRTDAATAIANNTPSQLTDIFPWLSVSTIARIPRGAFRPVLLPTLADPLNTLVNKAELLRYLDDAPRSDDDDEYDYDTDDAVHVHLDWKHDRSAALARSLPTPAAFAYCWTLFTTIAAHSSRDPLLGAALASHQLRILKHSATYEWKAVMHYHLAFHCRYAADLSSQVWSKDDVGLRDRILVRSVARTASRRTSSSSLSLSLSSSSSSPRSLCSMAAAAAAPARERDLLTVPTRPRTMEDVVAPRPTRRRRIC</sequence>
<evidence type="ECO:0000256" key="1">
    <source>
        <dbReference type="SAM" id="MobiDB-lite"/>
    </source>
</evidence>
<organism evidence="2 3">
    <name type="scientific">Pseudozyma flocculosa</name>
    <dbReference type="NCBI Taxonomy" id="84751"/>
    <lineage>
        <taxon>Eukaryota</taxon>
        <taxon>Fungi</taxon>
        <taxon>Dikarya</taxon>
        <taxon>Basidiomycota</taxon>
        <taxon>Ustilaginomycotina</taxon>
        <taxon>Ustilaginomycetes</taxon>
        <taxon>Ustilaginales</taxon>
        <taxon>Ustilaginaceae</taxon>
        <taxon>Pseudozyma</taxon>
    </lineage>
</organism>
<accession>A0A5C3F1W1</accession>
<name>A0A5C3F1W1_9BASI</name>
<feature type="compositionally biased region" description="Low complexity" evidence="1">
    <location>
        <begin position="37"/>
        <end position="60"/>
    </location>
</feature>
<dbReference type="AlphaFoldDB" id="A0A5C3F1W1"/>
<evidence type="ECO:0000313" key="3">
    <source>
        <dbReference type="Proteomes" id="UP000323386"/>
    </source>
</evidence>
<dbReference type="EMBL" id="OOIP01000006">
    <property type="protein sequence ID" value="SPO37271.1"/>
    <property type="molecule type" value="Genomic_DNA"/>
</dbReference>
<keyword evidence="3" id="KW-1185">Reference proteome</keyword>
<evidence type="ECO:0000313" key="2">
    <source>
        <dbReference type="EMBL" id="SPO37271.1"/>
    </source>
</evidence>
<dbReference type="Proteomes" id="UP000323386">
    <property type="component" value="Unassembled WGS sequence"/>
</dbReference>
<reference evidence="2 3" key="1">
    <citation type="submission" date="2018-03" db="EMBL/GenBank/DDBJ databases">
        <authorList>
            <person name="Guldener U."/>
        </authorList>
    </citation>
    <scope>NUCLEOTIDE SEQUENCE [LARGE SCALE GENOMIC DNA]</scope>
    <source>
        <strain evidence="2 3">DAOM196992</strain>
    </source>
</reference>